<gene>
    <name evidence="2" type="ORF">C8D90_104125</name>
</gene>
<proteinExistence type="predicted"/>
<accession>A0A370QSV4</accession>
<dbReference type="Proteomes" id="UP000254848">
    <property type="component" value="Unassembled WGS sequence"/>
</dbReference>
<evidence type="ECO:0000313" key="2">
    <source>
        <dbReference type="EMBL" id="RDK91973.1"/>
    </source>
</evidence>
<dbReference type="PROSITE" id="PS51257">
    <property type="entry name" value="PROKAR_LIPOPROTEIN"/>
    <property type="match status" value="1"/>
</dbReference>
<dbReference type="AlphaFoldDB" id="A0A370QSV4"/>
<sequence>MGYVRFFIFPLIISFFLRLCLLFLNNGTSACLHVFSRDCRAHLVWLHAEDTVPDTVLRGMRVEQGVVVTRDNADCVWYTAKAN</sequence>
<feature type="transmembrane region" description="Helical" evidence="1">
    <location>
        <begin position="6"/>
        <end position="24"/>
    </location>
</feature>
<comment type="caution">
    <text evidence="2">The sequence shown here is derived from an EMBL/GenBank/DDBJ whole genome shotgun (WGS) entry which is preliminary data.</text>
</comment>
<keyword evidence="1" id="KW-0812">Transmembrane</keyword>
<reference evidence="2 3" key="1">
    <citation type="submission" date="2018-07" db="EMBL/GenBank/DDBJ databases">
        <title>Genomic Encyclopedia of Type Strains, Phase IV (KMG-IV): sequencing the most valuable type-strain genomes for metagenomic binning, comparative biology and taxonomic classification.</title>
        <authorList>
            <person name="Goeker M."/>
        </authorList>
    </citation>
    <scope>NUCLEOTIDE SEQUENCE [LARGE SCALE GENOMIC DNA]</scope>
    <source>
        <strain evidence="2 3">DSM 103736</strain>
    </source>
</reference>
<evidence type="ECO:0000256" key="1">
    <source>
        <dbReference type="SAM" id="Phobius"/>
    </source>
</evidence>
<evidence type="ECO:0000313" key="3">
    <source>
        <dbReference type="Proteomes" id="UP000254848"/>
    </source>
</evidence>
<name>A0A370QSV4_9GAMM</name>
<keyword evidence="1" id="KW-1133">Transmembrane helix</keyword>
<protein>
    <submittedName>
        <fullName evidence="2">Uncharacterized protein</fullName>
    </submittedName>
</protein>
<keyword evidence="3" id="KW-1185">Reference proteome</keyword>
<dbReference type="EMBL" id="QRAP01000004">
    <property type="protein sequence ID" value="RDK91973.1"/>
    <property type="molecule type" value="Genomic_DNA"/>
</dbReference>
<keyword evidence="1" id="KW-0472">Membrane</keyword>
<organism evidence="2 3">
    <name type="scientific">Enterobacillus tribolii</name>
    <dbReference type="NCBI Taxonomy" id="1487935"/>
    <lineage>
        <taxon>Bacteria</taxon>
        <taxon>Pseudomonadati</taxon>
        <taxon>Pseudomonadota</taxon>
        <taxon>Gammaproteobacteria</taxon>
        <taxon>Enterobacterales</taxon>
        <taxon>Hafniaceae</taxon>
        <taxon>Enterobacillus</taxon>
    </lineage>
</organism>